<protein>
    <submittedName>
        <fullName evidence="1">Uncharacterized protein</fullName>
    </submittedName>
</protein>
<comment type="caution">
    <text evidence="1">The sequence shown here is derived from an EMBL/GenBank/DDBJ whole genome shotgun (WGS) entry which is preliminary data.</text>
</comment>
<proteinExistence type="predicted"/>
<sequence length="108" mass="12200">MLAFIFSQTAYLNTSEAGISRNNRLIVSTRVNRPTQCLKGVTRLAGRLGHGTGIPCIISQTRRELSYVDLQHSLTFLTKCLLALVKFERNKRKFKNFATQILWATPST</sequence>
<name>A0A366WVS0_9RHOB</name>
<accession>A0A366WVS0</accession>
<evidence type="ECO:0000313" key="1">
    <source>
        <dbReference type="EMBL" id="RBW53413.1"/>
    </source>
</evidence>
<evidence type="ECO:0000313" key="2">
    <source>
        <dbReference type="Proteomes" id="UP000252706"/>
    </source>
</evidence>
<dbReference type="Proteomes" id="UP000252706">
    <property type="component" value="Unassembled WGS sequence"/>
</dbReference>
<gene>
    <name evidence="1" type="ORF">DS909_14920</name>
</gene>
<reference evidence="1 2" key="1">
    <citation type="submission" date="2018-07" db="EMBL/GenBank/DDBJ databases">
        <title>Modular assembly of carbohydrate-degrading microbial communities in the ocean.</title>
        <authorList>
            <person name="Enke T.N."/>
            <person name="Datta M.S."/>
            <person name="Schwartzman J.A."/>
            <person name="Cermak N."/>
            <person name="Schmitz D.A."/>
            <person name="Barrere J."/>
            <person name="Cordero O.X."/>
        </authorList>
    </citation>
    <scope>NUCLEOTIDE SEQUENCE [LARGE SCALE GENOMIC DNA]</scope>
    <source>
        <strain evidence="1 2">C3M10</strain>
    </source>
</reference>
<dbReference type="EMBL" id="QOCE01000037">
    <property type="protein sequence ID" value="RBW53413.1"/>
    <property type="molecule type" value="Genomic_DNA"/>
</dbReference>
<dbReference type="AlphaFoldDB" id="A0A366WVS0"/>
<organism evidence="1 2">
    <name type="scientific">Phaeobacter gallaeciensis</name>
    <dbReference type="NCBI Taxonomy" id="60890"/>
    <lineage>
        <taxon>Bacteria</taxon>
        <taxon>Pseudomonadati</taxon>
        <taxon>Pseudomonadota</taxon>
        <taxon>Alphaproteobacteria</taxon>
        <taxon>Rhodobacterales</taxon>
        <taxon>Roseobacteraceae</taxon>
        <taxon>Phaeobacter</taxon>
    </lineage>
</organism>